<dbReference type="AlphaFoldDB" id="A0A3G2JB07"/>
<dbReference type="Gene3D" id="1.10.3210.10">
    <property type="entry name" value="Hypothetical protein af1432"/>
    <property type="match status" value="1"/>
</dbReference>
<gene>
    <name evidence="2" type="ORF">D9753_00405</name>
</gene>
<protein>
    <submittedName>
        <fullName evidence="2">HD domain-containing protein</fullName>
    </submittedName>
</protein>
<name>A0A3G2JB07_9ACTN</name>
<proteinExistence type="predicted"/>
<dbReference type="RefSeq" id="WP_121785223.1">
    <property type="nucleotide sequence ID" value="NZ_CP033073.1"/>
</dbReference>
<accession>A0A3G2JB07</accession>
<reference evidence="2 3" key="1">
    <citation type="submission" date="2018-10" db="EMBL/GenBank/DDBJ databases">
        <title>The genome of Streptomyces dangxiongensis Z022.</title>
        <authorList>
            <person name="Zhang B."/>
        </authorList>
    </citation>
    <scope>NUCLEOTIDE SEQUENCE [LARGE SCALE GENOMIC DNA]</scope>
    <source>
        <strain evidence="2 3">Z022</strain>
    </source>
</reference>
<keyword evidence="3" id="KW-1185">Reference proteome</keyword>
<dbReference type="InterPro" id="IPR003607">
    <property type="entry name" value="HD/PDEase_dom"/>
</dbReference>
<dbReference type="PANTHER" id="PTHR35569">
    <property type="entry name" value="CYANAMIDE HYDRATASE DDI2-RELATED"/>
    <property type="match status" value="1"/>
</dbReference>
<evidence type="ECO:0000313" key="3">
    <source>
        <dbReference type="Proteomes" id="UP000268329"/>
    </source>
</evidence>
<evidence type="ECO:0000313" key="2">
    <source>
        <dbReference type="EMBL" id="AYN37712.1"/>
    </source>
</evidence>
<sequence>MTHDIPKIPDTPACAGALEVARAYCSPALLNHSVRAYVWAAAYGSEHGIGFDPELMWVAAMFHDIGLVSEFDNRTVGFDHASGHVAWVYGAGAGWPVPRRERLVEAVVAHMLDEVDVAADPEGFLLERSTSMDISGRHTDDFPTEFKAEVLKRWPRLGIAGEFLDCFREQALHKPDSSPVASLRNGIADRILGNALDR</sequence>
<dbReference type="Proteomes" id="UP000268329">
    <property type="component" value="Chromosome"/>
</dbReference>
<dbReference type="Pfam" id="PF01966">
    <property type="entry name" value="HD"/>
    <property type="match status" value="1"/>
</dbReference>
<organism evidence="2 3">
    <name type="scientific">Streptomyces dangxiongensis</name>
    <dbReference type="NCBI Taxonomy" id="1442032"/>
    <lineage>
        <taxon>Bacteria</taxon>
        <taxon>Bacillati</taxon>
        <taxon>Actinomycetota</taxon>
        <taxon>Actinomycetes</taxon>
        <taxon>Kitasatosporales</taxon>
        <taxon>Streptomycetaceae</taxon>
        <taxon>Streptomyces</taxon>
    </lineage>
</organism>
<dbReference type="CDD" id="cd00077">
    <property type="entry name" value="HDc"/>
    <property type="match status" value="1"/>
</dbReference>
<dbReference type="SMART" id="SM00471">
    <property type="entry name" value="HDc"/>
    <property type="match status" value="1"/>
</dbReference>
<dbReference type="InterPro" id="IPR006674">
    <property type="entry name" value="HD_domain"/>
</dbReference>
<dbReference type="EMBL" id="CP033073">
    <property type="protein sequence ID" value="AYN37712.1"/>
    <property type="molecule type" value="Genomic_DNA"/>
</dbReference>
<evidence type="ECO:0000259" key="1">
    <source>
        <dbReference type="SMART" id="SM00471"/>
    </source>
</evidence>
<dbReference type="SUPFAM" id="SSF109604">
    <property type="entry name" value="HD-domain/PDEase-like"/>
    <property type="match status" value="1"/>
</dbReference>
<dbReference type="OrthoDB" id="8478129at2"/>
<feature type="domain" description="HD/PDEase" evidence="1">
    <location>
        <begin position="25"/>
        <end position="127"/>
    </location>
</feature>
<dbReference type="KEGG" id="sdd:D9753_00405"/>
<dbReference type="PANTHER" id="PTHR35569:SF1">
    <property type="entry name" value="CYANAMIDE HYDRATASE DDI2-RELATED"/>
    <property type="match status" value="1"/>
</dbReference>